<feature type="transmembrane region" description="Helical" evidence="1">
    <location>
        <begin position="21"/>
        <end position="46"/>
    </location>
</feature>
<evidence type="ECO:0008006" key="3">
    <source>
        <dbReference type="Google" id="ProtNLM"/>
    </source>
</evidence>
<dbReference type="InterPro" id="IPR029044">
    <property type="entry name" value="Nucleotide-diphossugar_trans"/>
</dbReference>
<proteinExistence type="predicted"/>
<keyword evidence="1" id="KW-0812">Transmembrane</keyword>
<sequence>MAGAKCKGKRAGPLSRAPPTGLRACVSTILLAGVSGALLILVGLIYDSPYTANFPACVANAPVLCTSRRLAEAAEERAINDCFSEVEPEIVKSQGIVDYDFQAPTPGIGREVDGKFSVVTQTWSGGDVDMAALLCSDYVQRSDELGIAEVVLVWNGGPDLEDSHIPEVFLSLQRYFATSGLSKRFRTVVAPKNSLMNRYNVSLLEPLITDAVFFTDDDPGRPITRPDIVYKAWREAQGKRVVGVSGRVFEKVADRRSGKSAPPVQLQYSTQSKLLCNGRVMDESAVAAHFAAQTEAEGASKACSYVCNSLCDVFEADMVLPTGMMVHRHVLSSFMHEDLAVLHAFVEQHCVHPVSIDRFVSTCCAALEGAWLHSSLLSVLQFFQDDLALSLYSNLMLLSAPLVVPRERVWGRYDDLLWPEVESVGWGRPKHPKRSFWELVLKLGFRRKTEGLSGHAKDWNRLRSTALQWLFKYLGVVRVEGKWVERTTK</sequence>
<evidence type="ECO:0000313" key="2">
    <source>
        <dbReference type="EMBL" id="CAD8257247.1"/>
    </source>
</evidence>
<keyword evidence="1" id="KW-1133">Transmembrane helix</keyword>
<gene>
    <name evidence="2" type="ORF">PPYR1160_LOCUS6739</name>
</gene>
<evidence type="ECO:0000256" key="1">
    <source>
        <dbReference type="SAM" id="Phobius"/>
    </source>
</evidence>
<keyword evidence="1" id="KW-0472">Membrane</keyword>
<dbReference type="EMBL" id="HBEA01008758">
    <property type="protein sequence ID" value="CAD8257247.1"/>
    <property type="molecule type" value="Transcribed_RNA"/>
</dbReference>
<organism evidence="2">
    <name type="scientific">Pinguiococcus pyrenoidosus</name>
    <dbReference type="NCBI Taxonomy" id="172671"/>
    <lineage>
        <taxon>Eukaryota</taxon>
        <taxon>Sar</taxon>
        <taxon>Stramenopiles</taxon>
        <taxon>Ochrophyta</taxon>
        <taxon>Pinguiophyceae</taxon>
        <taxon>Pinguiochrysidales</taxon>
        <taxon>Pinguiochrysidaceae</taxon>
        <taxon>Pinguiococcus</taxon>
    </lineage>
</organism>
<accession>A0A7R9U7H1</accession>
<protein>
    <recommendedName>
        <fullName evidence="3">Glycosyl transferase 64 domain-containing protein</fullName>
    </recommendedName>
</protein>
<dbReference type="AlphaFoldDB" id="A0A7R9U7H1"/>
<name>A0A7R9U7H1_9STRA</name>
<reference evidence="2" key="1">
    <citation type="submission" date="2021-01" db="EMBL/GenBank/DDBJ databases">
        <authorList>
            <person name="Corre E."/>
            <person name="Pelletier E."/>
            <person name="Niang G."/>
            <person name="Scheremetjew M."/>
            <person name="Finn R."/>
            <person name="Kale V."/>
            <person name="Holt S."/>
            <person name="Cochrane G."/>
            <person name="Meng A."/>
            <person name="Brown T."/>
            <person name="Cohen L."/>
        </authorList>
    </citation>
    <scope>NUCLEOTIDE SEQUENCE</scope>
    <source>
        <strain evidence="2">CCMP2078</strain>
    </source>
</reference>
<dbReference type="Gene3D" id="3.90.550.10">
    <property type="entry name" value="Spore Coat Polysaccharide Biosynthesis Protein SpsA, Chain A"/>
    <property type="match status" value="1"/>
</dbReference>